<dbReference type="PANTHER" id="PTHR10395:SF7">
    <property type="entry name" value="5-HYDROXYISOURATE HYDROLASE"/>
    <property type="match status" value="1"/>
</dbReference>
<organism evidence="2">
    <name type="scientific">Streptomyces tabacisoli</name>
    <dbReference type="NCBI Taxonomy" id="3156398"/>
    <lineage>
        <taxon>Bacteria</taxon>
        <taxon>Bacillati</taxon>
        <taxon>Actinomycetota</taxon>
        <taxon>Actinomycetes</taxon>
        <taxon>Kitasatosporales</taxon>
        <taxon>Streptomycetaceae</taxon>
        <taxon>Streptomyces</taxon>
    </lineage>
</organism>
<dbReference type="InterPro" id="IPR023416">
    <property type="entry name" value="Transthyretin/HIU_hydrolase_d"/>
</dbReference>
<dbReference type="KEGG" id="stac:ABII15_13965"/>
<evidence type="ECO:0000313" key="2">
    <source>
        <dbReference type="EMBL" id="XCJ71012.1"/>
    </source>
</evidence>
<evidence type="ECO:0000259" key="1">
    <source>
        <dbReference type="Pfam" id="PF00576"/>
    </source>
</evidence>
<keyword evidence="2" id="KW-0378">Hydrolase</keyword>
<dbReference type="InterPro" id="IPR036817">
    <property type="entry name" value="Transthyretin/HIU_hydrolase_sf"/>
</dbReference>
<dbReference type="PANTHER" id="PTHR10395">
    <property type="entry name" value="URICASE AND TRANSTHYRETIN-RELATED"/>
    <property type="match status" value="1"/>
</dbReference>
<name>A0AAU8IRW1_9ACTN</name>
<dbReference type="RefSeq" id="WP_353942644.1">
    <property type="nucleotide sequence ID" value="NZ_CP159534.1"/>
</dbReference>
<dbReference type="GO" id="GO:0006144">
    <property type="term" value="P:purine nucleobase metabolic process"/>
    <property type="evidence" value="ECO:0007669"/>
    <property type="project" value="TreeGrafter"/>
</dbReference>
<dbReference type="GO" id="GO:0033971">
    <property type="term" value="F:hydroxyisourate hydrolase activity"/>
    <property type="evidence" value="ECO:0007669"/>
    <property type="project" value="UniProtKB-EC"/>
</dbReference>
<sequence length="122" mass="13228">MSISVRVFDSTTGRPVPELAVSLCAQEHGAWFCVARARTDGEGRADWSGPRRPPPGVYRVVFATAEYFREQGTDSPHPEVILSVRYAGDSSDLYIPLFLSPCSYSTHSGSPLITAGSAAHRD</sequence>
<proteinExistence type="predicted"/>
<dbReference type="Gene3D" id="2.60.40.180">
    <property type="entry name" value="Transthyretin/hydroxyisourate hydrolase domain"/>
    <property type="match status" value="1"/>
</dbReference>
<feature type="domain" description="Transthyretin/hydroxyisourate hydrolase" evidence="1">
    <location>
        <begin position="3"/>
        <end position="109"/>
    </location>
</feature>
<dbReference type="EC" id="3.5.2.17" evidence="2"/>
<dbReference type="EMBL" id="CP159534">
    <property type="protein sequence ID" value="XCJ71012.1"/>
    <property type="molecule type" value="Genomic_DNA"/>
</dbReference>
<protein>
    <submittedName>
        <fullName evidence="2">Hydroxyisourate hydrolase</fullName>
        <ecNumber evidence="2">3.5.2.17</ecNumber>
    </submittedName>
</protein>
<dbReference type="SUPFAM" id="SSF49472">
    <property type="entry name" value="Transthyretin (synonym: prealbumin)"/>
    <property type="match status" value="1"/>
</dbReference>
<dbReference type="Pfam" id="PF00576">
    <property type="entry name" value="Transthyretin"/>
    <property type="match status" value="1"/>
</dbReference>
<accession>A0AAU8IRW1</accession>
<reference evidence="2" key="1">
    <citation type="submission" date="2024-06" db="EMBL/GenBank/DDBJ databases">
        <title>Streptomyces sp. strain HUAS MG91 genome sequences.</title>
        <authorList>
            <person name="Mo P."/>
        </authorList>
    </citation>
    <scope>NUCLEOTIDE SEQUENCE</scope>
    <source>
        <strain evidence="2">HUAS MG91</strain>
    </source>
</reference>
<gene>
    <name evidence="2" type="ORF">ABII15_13965</name>
</gene>
<dbReference type="AlphaFoldDB" id="A0AAU8IRW1"/>